<protein>
    <submittedName>
        <fullName evidence="3">Uncharacterized protein</fullName>
    </submittedName>
</protein>
<feature type="region of interest" description="Disordered" evidence="2">
    <location>
        <begin position="1"/>
        <end position="21"/>
    </location>
</feature>
<dbReference type="Gramene" id="TVU25740">
    <property type="protein sequence ID" value="TVU25740"/>
    <property type="gene ID" value="EJB05_28247"/>
</dbReference>
<feature type="non-terminal residue" evidence="3">
    <location>
        <position position="1"/>
    </location>
</feature>
<evidence type="ECO:0000256" key="1">
    <source>
        <dbReference type="SAM" id="Coils"/>
    </source>
</evidence>
<feature type="coiled-coil region" evidence="1">
    <location>
        <begin position="82"/>
        <end position="185"/>
    </location>
</feature>
<comment type="caution">
    <text evidence="3">The sequence shown here is derived from an EMBL/GenBank/DDBJ whole genome shotgun (WGS) entry which is preliminary data.</text>
</comment>
<feature type="non-terminal residue" evidence="3">
    <location>
        <position position="189"/>
    </location>
</feature>
<evidence type="ECO:0000313" key="4">
    <source>
        <dbReference type="Proteomes" id="UP000324897"/>
    </source>
</evidence>
<sequence>MPAVRGTVDPGNQVCASQGQRKPGAKRLRVLAGGADDVAATSTSAVMMPAVELPSGPSPGPAMFSKIKAEVEAAETWTLKTCRAFSTKVRDLRQENEQLKLKISEAAPSSLLAEKEAKITELEAALTGVNKALADLKTAHASEVKSLQDTNATLATSVDTLKDESQALKEKLELKDKDVQLLQQRVSTL</sequence>
<dbReference type="AlphaFoldDB" id="A0A5J9URR0"/>
<reference evidence="3 4" key="1">
    <citation type="journal article" date="2019" name="Sci. Rep.">
        <title>A high-quality genome of Eragrostis curvula grass provides insights into Poaceae evolution and supports new strategies to enhance forage quality.</title>
        <authorList>
            <person name="Carballo J."/>
            <person name="Santos B.A.C.M."/>
            <person name="Zappacosta D."/>
            <person name="Garbus I."/>
            <person name="Selva J.P."/>
            <person name="Gallo C.A."/>
            <person name="Diaz A."/>
            <person name="Albertini E."/>
            <person name="Caccamo M."/>
            <person name="Echenique V."/>
        </authorList>
    </citation>
    <scope>NUCLEOTIDE SEQUENCE [LARGE SCALE GENOMIC DNA]</scope>
    <source>
        <strain evidence="4">cv. Victoria</strain>
        <tissue evidence="3">Leaf</tissue>
    </source>
</reference>
<keyword evidence="4" id="KW-1185">Reference proteome</keyword>
<name>A0A5J9URR0_9POAL</name>
<keyword evidence="1" id="KW-0175">Coiled coil</keyword>
<evidence type="ECO:0000256" key="2">
    <source>
        <dbReference type="SAM" id="MobiDB-lite"/>
    </source>
</evidence>
<evidence type="ECO:0000313" key="3">
    <source>
        <dbReference type="EMBL" id="TVU25740.1"/>
    </source>
</evidence>
<dbReference type="EMBL" id="RWGY01000013">
    <property type="protein sequence ID" value="TVU25740.1"/>
    <property type="molecule type" value="Genomic_DNA"/>
</dbReference>
<accession>A0A5J9URR0</accession>
<dbReference type="Proteomes" id="UP000324897">
    <property type="component" value="Chromosome 2"/>
</dbReference>
<organism evidence="3 4">
    <name type="scientific">Eragrostis curvula</name>
    <name type="common">weeping love grass</name>
    <dbReference type="NCBI Taxonomy" id="38414"/>
    <lineage>
        <taxon>Eukaryota</taxon>
        <taxon>Viridiplantae</taxon>
        <taxon>Streptophyta</taxon>
        <taxon>Embryophyta</taxon>
        <taxon>Tracheophyta</taxon>
        <taxon>Spermatophyta</taxon>
        <taxon>Magnoliopsida</taxon>
        <taxon>Liliopsida</taxon>
        <taxon>Poales</taxon>
        <taxon>Poaceae</taxon>
        <taxon>PACMAD clade</taxon>
        <taxon>Chloridoideae</taxon>
        <taxon>Eragrostideae</taxon>
        <taxon>Eragrostidinae</taxon>
        <taxon>Eragrostis</taxon>
    </lineage>
</organism>
<gene>
    <name evidence="3" type="ORF">EJB05_28247</name>
</gene>
<proteinExistence type="predicted"/>